<sequence>MGDGQVSDIKEWSAEKLVKAFFLSGI</sequence>
<proteinExistence type="predicted"/>
<evidence type="ECO:0000313" key="1">
    <source>
        <dbReference type="EMBL" id="MEQ5347003.1"/>
    </source>
</evidence>
<dbReference type="RefSeq" id="WP_348272622.1">
    <property type="nucleotide sequence ID" value="NZ_JBEEWF010000001.1"/>
</dbReference>
<keyword evidence="2" id="KW-1185">Reference proteome</keyword>
<accession>A0ABV1L5J7</accession>
<name>A0ABV1L5J7_9GAMM</name>
<reference evidence="1 2" key="1">
    <citation type="submission" date="2024-04" db="EMBL/GenBank/DDBJ databases">
        <title>Role of Flies in the Dissemination of Carbapenem-Resistant Enterobacteriaceae (CRE): An Epidemiological and Genomic Study in China.</title>
        <authorList>
            <person name="Kaichao C."/>
            <person name="Zhang R."/>
            <person name="Chen S."/>
        </authorList>
    </citation>
    <scope>NUCLEOTIDE SEQUENCE [LARGE SCALE GENOMIC DNA]</scope>
    <source>
        <strain evidence="2">fly-1011</strain>
    </source>
</reference>
<dbReference type="EMBL" id="JBEEWF010000001">
    <property type="protein sequence ID" value="MEQ5347003.1"/>
    <property type="molecule type" value="Genomic_DNA"/>
</dbReference>
<organism evidence="1 2">
    <name type="scientific">Proteus genomosp. 6</name>
    <dbReference type="NCBI Taxonomy" id="1311820"/>
    <lineage>
        <taxon>Bacteria</taxon>
        <taxon>Pseudomonadati</taxon>
        <taxon>Pseudomonadota</taxon>
        <taxon>Gammaproteobacteria</taxon>
        <taxon>Enterobacterales</taxon>
        <taxon>Morganellaceae</taxon>
        <taxon>Proteus</taxon>
    </lineage>
</organism>
<comment type="caution">
    <text evidence="1">The sequence shown here is derived from an EMBL/GenBank/DDBJ whole genome shotgun (WGS) entry which is preliminary data.</text>
</comment>
<dbReference type="Proteomes" id="UP001436462">
    <property type="component" value="Unassembled WGS sequence"/>
</dbReference>
<gene>
    <name evidence="1" type="ORF">ABN253_02285</name>
</gene>
<evidence type="ECO:0000313" key="2">
    <source>
        <dbReference type="Proteomes" id="UP001436462"/>
    </source>
</evidence>
<protein>
    <submittedName>
        <fullName evidence="1">Uncharacterized protein</fullName>
    </submittedName>
</protein>